<dbReference type="NCBIfam" id="TIGR02167">
    <property type="entry name" value="Liste_lipo_26"/>
    <property type="match status" value="12"/>
</dbReference>
<dbReference type="InterPro" id="IPR005046">
    <property type="entry name" value="DUF285"/>
</dbReference>
<feature type="domain" description="Bacterial Ig" evidence="3">
    <location>
        <begin position="224"/>
        <end position="304"/>
    </location>
</feature>
<dbReference type="Proteomes" id="UP000196151">
    <property type="component" value="Chromosome"/>
</dbReference>
<evidence type="ECO:0000256" key="2">
    <source>
        <dbReference type="SAM" id="SignalP"/>
    </source>
</evidence>
<evidence type="ECO:0000256" key="1">
    <source>
        <dbReference type="ARBA" id="ARBA00022729"/>
    </source>
</evidence>
<keyword evidence="6" id="KW-1185">Reference proteome</keyword>
<dbReference type="InterPro" id="IPR011889">
    <property type="entry name" value="Liste_lipo_26"/>
</dbReference>
<reference evidence="5" key="3">
    <citation type="submission" date="2024-03" db="EMBL/GenBank/DDBJ databases">
        <title>The Genome Sequence of Enterococcus sp. DIV0238c.</title>
        <authorList>
            <consortium name="The Broad Institute Genomics Platform"/>
            <consortium name="The Broad Institute Microbial Omics Core"/>
            <consortium name="The Broad Institute Genomic Center for Infectious Diseases"/>
            <person name="Earl A."/>
            <person name="Manson A."/>
            <person name="Gilmore M."/>
            <person name="Schwartman J."/>
            <person name="Shea T."/>
            <person name="Abouelleil A."/>
            <person name="Cao P."/>
            <person name="Chapman S."/>
            <person name="Cusick C."/>
            <person name="Young S."/>
            <person name="Neafsey D."/>
            <person name="Nusbaum C."/>
            <person name="Birren B."/>
        </authorList>
    </citation>
    <scope>NUCLEOTIDE SEQUENCE</scope>
    <source>
        <strain evidence="5">9D6_DIV0238</strain>
    </source>
</reference>
<dbReference type="AlphaFoldDB" id="A0A200J6P2"/>
<dbReference type="InterPro" id="IPR050328">
    <property type="entry name" value="Dev_Immune_Receptor"/>
</dbReference>
<feature type="signal peptide" evidence="2">
    <location>
        <begin position="1"/>
        <end position="30"/>
    </location>
</feature>
<organism evidence="4">
    <name type="scientific">Candidatus Enterococcus dunnyi</name>
    <dbReference type="NCBI Taxonomy" id="1834192"/>
    <lineage>
        <taxon>Bacteria</taxon>
        <taxon>Bacillati</taxon>
        <taxon>Bacillota</taxon>
        <taxon>Bacilli</taxon>
        <taxon>Lactobacillales</taxon>
        <taxon>Enterococcaceae</taxon>
        <taxon>Enterococcus</taxon>
    </lineage>
</organism>
<dbReference type="EMBL" id="CP147246">
    <property type="protein sequence ID" value="WYJ93984.1"/>
    <property type="molecule type" value="Genomic_DNA"/>
</dbReference>
<reference evidence="5" key="2">
    <citation type="submission" date="2017-05" db="EMBL/GenBank/DDBJ databases">
        <authorList>
            <consortium name="The Broad Institute Genomics Platform"/>
            <consortium name="The Broad Institute Genomic Center for Infectious Diseases"/>
            <person name="Earl A."/>
            <person name="Manson A."/>
            <person name="Schwartman J."/>
            <person name="Gilmore M."/>
            <person name="Abouelleil A."/>
            <person name="Cao P."/>
            <person name="Chapman S."/>
            <person name="Cusick C."/>
            <person name="Shea T."/>
            <person name="Young S."/>
            <person name="Neafsey D."/>
            <person name="Nusbaum C."/>
            <person name="Birren B."/>
        </authorList>
    </citation>
    <scope>NUCLEOTIDE SEQUENCE</scope>
    <source>
        <strain evidence="5">9D6_DIV0238</strain>
    </source>
</reference>
<proteinExistence type="predicted"/>
<feature type="domain" description="Bacterial Ig" evidence="3">
    <location>
        <begin position="52"/>
        <end position="131"/>
    </location>
</feature>
<dbReference type="Pfam" id="PF03382">
    <property type="entry name" value="DUF285"/>
    <property type="match status" value="3"/>
</dbReference>
<dbReference type="SUPFAM" id="SSF52058">
    <property type="entry name" value="L domain-like"/>
    <property type="match status" value="1"/>
</dbReference>
<dbReference type="PROSITE" id="PS51257">
    <property type="entry name" value="PROKAR_LIPOPROTEIN"/>
    <property type="match status" value="1"/>
</dbReference>
<dbReference type="Gene3D" id="3.80.10.10">
    <property type="entry name" value="Ribonuclease Inhibitor"/>
    <property type="match status" value="2"/>
</dbReference>
<evidence type="ECO:0000313" key="6">
    <source>
        <dbReference type="Proteomes" id="UP000196151"/>
    </source>
</evidence>
<dbReference type="PANTHER" id="PTHR24373">
    <property type="entry name" value="SLIT RELATED LEUCINE-RICH REPEAT NEURONAL PROTEIN"/>
    <property type="match status" value="1"/>
</dbReference>
<dbReference type="GO" id="GO:0031012">
    <property type="term" value="C:extracellular matrix"/>
    <property type="evidence" value="ECO:0007669"/>
    <property type="project" value="TreeGrafter"/>
</dbReference>
<accession>A0A200J6P2</accession>
<reference evidence="4" key="1">
    <citation type="submission" date="2017-05" db="EMBL/GenBank/DDBJ databases">
        <title>The Genome Sequence of Enterococcus sp. 9D6_DIV0238.</title>
        <authorList>
            <consortium name="The Broad Institute Genomics Platform"/>
            <consortium name="The Broad Institute Genomic Center for Infectious Diseases"/>
            <person name="Earl A."/>
            <person name="Manson A."/>
            <person name="Schwartman J."/>
            <person name="Gilmore M."/>
            <person name="Abouelleil A."/>
            <person name="Cao P."/>
            <person name="Chapman S."/>
            <person name="Cusick C."/>
            <person name="Shea T."/>
            <person name="Young S."/>
            <person name="Neafsey D."/>
            <person name="Nusbaum C."/>
            <person name="Birren B."/>
        </authorList>
    </citation>
    <scope>NUCLEOTIDE SEQUENCE [LARGE SCALE GENOMIC DNA]</scope>
    <source>
        <strain evidence="4">9D6_DIV0238</strain>
    </source>
</reference>
<protein>
    <recommendedName>
        <fullName evidence="3">Bacterial Ig domain-containing protein</fullName>
    </recommendedName>
</protein>
<sequence>MFMKKMSKYFCLVGLLFVACTLFIPGSASAKNENVSYLQVPAELSMQESSLVKPDSFRLGLDDYVTGIIDSSIKKVVLYVNDQMIRNGAVYSDGTFDIEAGDAITKMSDKVEVVGLDRKNVELDRQIVSIEQSKINFYVDYFTLFDKEIKGSADSQVGVVSLLVNDELIRSVAVNADDTFEIPVEVGEIIETEDIVEVVGSNSGKELVRVTVPVNPLYLEAEITDFILGQDNNIVGYVSEDSSYPKAKQVQLYVNRKRYGKAALTNDGQFSVNTERNITNPNDTVVIAVLDEDGQELGRFPVKILGYFGDVKWSWDEEEQSVTFEGGTFPATNQEFNISREIGSSNRITEIKKLIFTDAVEADRESSYLFYGLDRLETFEGLDYLDVSSVENMAYMFSFVSVPELDLSNWDTRNVQSMERMFNSSRSITHLELGDFNTSNVTNMSGMFSTLNKITDLDLSFFDTSQVTDMNHMFQDMTSLTNLNLAGFDTSQVTNMNGMFGGMIRISKLEVNHFDTSKVTDMAYMFHRTAPLKELNLSNFDTSQVTRMDYMFACKNSNHQNLESQMTSLDISNFDTSNVKSMNSMFAKLLKLEQLDISHFNTSNVTDMAYMFYELDNLKELDVSKFDTSNVTDMTGMFLSPFQNSITKKNAIETLNISGFNTSNVTKMGGIFSGLTSLKELDVRHFDTSKVTLMNSMFYNLKDLKTIDLSNFDTRNATNMTGMFEYTTNLDTMVLGPNTIFQNTVKLPEKTTSPYTGKWTGPSISGTHPVEYDSSLSLVNEYDGALPGTYIREVQ</sequence>
<keyword evidence="1 2" id="KW-0732">Signal</keyword>
<dbReference type="EMBL" id="NIBQ01000002">
    <property type="protein sequence ID" value="OUZ32883.1"/>
    <property type="molecule type" value="Genomic_DNA"/>
</dbReference>
<evidence type="ECO:0000259" key="3">
    <source>
        <dbReference type="Pfam" id="PF20622"/>
    </source>
</evidence>
<evidence type="ECO:0000313" key="4">
    <source>
        <dbReference type="EMBL" id="OUZ32883.1"/>
    </source>
</evidence>
<name>A0A200J6P2_9ENTE</name>
<evidence type="ECO:0000313" key="5">
    <source>
        <dbReference type="EMBL" id="WYJ93984.1"/>
    </source>
</evidence>
<dbReference type="PANTHER" id="PTHR24373:SF370">
    <property type="entry name" value="FISH-LIPS, ISOFORM E"/>
    <property type="match status" value="1"/>
</dbReference>
<feature type="chain" id="PRO_5012577750" description="Bacterial Ig domain-containing protein" evidence="2">
    <location>
        <begin position="31"/>
        <end position="795"/>
    </location>
</feature>
<dbReference type="GO" id="GO:0005615">
    <property type="term" value="C:extracellular space"/>
    <property type="evidence" value="ECO:0007669"/>
    <property type="project" value="TreeGrafter"/>
</dbReference>
<dbReference type="InterPro" id="IPR046746">
    <property type="entry name" value="Big_15"/>
</dbReference>
<dbReference type="InterPro" id="IPR032675">
    <property type="entry name" value="LRR_dom_sf"/>
</dbReference>
<dbReference type="Pfam" id="PF20622">
    <property type="entry name" value="Big_15"/>
    <property type="match status" value="2"/>
</dbReference>
<gene>
    <name evidence="5" type="ORF">A5889_001486</name>
    <name evidence="4" type="ORF">A5889_001592</name>
</gene>